<dbReference type="Gene3D" id="4.10.520.10">
    <property type="entry name" value="IHF-like DNA-binding proteins"/>
    <property type="match status" value="1"/>
</dbReference>
<proteinExistence type="inferred from homology"/>
<reference evidence="2 3" key="1">
    <citation type="submission" date="2016-10" db="EMBL/GenBank/DDBJ databases">
        <authorList>
            <person name="de Groot N.N."/>
        </authorList>
    </citation>
    <scope>NUCLEOTIDE SEQUENCE [LARGE SCALE GENOMIC DNA]</scope>
    <source>
        <strain evidence="2 3">YAD2003</strain>
    </source>
</reference>
<dbReference type="SUPFAM" id="SSF47729">
    <property type="entry name" value="IHF-like DNA-binding proteins"/>
    <property type="match status" value="1"/>
</dbReference>
<dbReference type="Pfam" id="PF00216">
    <property type="entry name" value="Bac_DNA_binding"/>
    <property type="match status" value="1"/>
</dbReference>
<dbReference type="SMART" id="SM00411">
    <property type="entry name" value="BHL"/>
    <property type="match status" value="1"/>
</dbReference>
<gene>
    <name evidence="2" type="ORF">SAMN02910265_01649</name>
</gene>
<protein>
    <submittedName>
        <fullName evidence="2">DNA-binding protein</fullName>
    </submittedName>
</protein>
<dbReference type="InterPro" id="IPR010992">
    <property type="entry name" value="IHF-like_DNA-bd_dom_sf"/>
</dbReference>
<evidence type="ECO:0000313" key="3">
    <source>
        <dbReference type="Proteomes" id="UP000183190"/>
    </source>
</evidence>
<dbReference type="EMBL" id="FNWV01000005">
    <property type="protein sequence ID" value="SEH60185.1"/>
    <property type="molecule type" value="Genomic_DNA"/>
</dbReference>
<dbReference type="AlphaFoldDB" id="A0A1H6JIB6"/>
<dbReference type="GO" id="GO:0003677">
    <property type="term" value="F:DNA binding"/>
    <property type="evidence" value="ECO:0007669"/>
    <property type="project" value="UniProtKB-KW"/>
</dbReference>
<name>A0A1H6JIB6_RUMFL</name>
<organism evidence="2 3">
    <name type="scientific">Ruminococcus flavefaciens</name>
    <dbReference type="NCBI Taxonomy" id="1265"/>
    <lineage>
        <taxon>Bacteria</taxon>
        <taxon>Bacillati</taxon>
        <taxon>Bacillota</taxon>
        <taxon>Clostridia</taxon>
        <taxon>Eubacteriales</taxon>
        <taxon>Oscillospiraceae</taxon>
        <taxon>Ruminococcus</taxon>
    </lineage>
</organism>
<dbReference type="RefSeq" id="WP_074716271.1">
    <property type="nucleotide sequence ID" value="NZ_FNWV01000005.1"/>
</dbReference>
<dbReference type="Proteomes" id="UP000183190">
    <property type="component" value="Unassembled WGS sequence"/>
</dbReference>
<dbReference type="GO" id="GO:0030527">
    <property type="term" value="F:structural constituent of chromatin"/>
    <property type="evidence" value="ECO:0007669"/>
    <property type="project" value="InterPro"/>
</dbReference>
<dbReference type="InterPro" id="IPR000119">
    <property type="entry name" value="Hist_DNA-bd"/>
</dbReference>
<evidence type="ECO:0000256" key="1">
    <source>
        <dbReference type="RuleBase" id="RU003939"/>
    </source>
</evidence>
<keyword evidence="2" id="KW-0238">DNA-binding</keyword>
<accession>A0A1H6JIB6</accession>
<evidence type="ECO:0000313" key="2">
    <source>
        <dbReference type="EMBL" id="SEH60185.1"/>
    </source>
</evidence>
<sequence>MNRSDFVKAVAAQKDISRRQAYNSVNAVMDTLRLLLSKGEKIEIGGFGTFEVLTDLHGVRIPTFKGGKALKRVLNTPIDEEKKEF</sequence>
<comment type="similarity">
    <text evidence="1">Belongs to the bacterial histone-like protein family.</text>
</comment>